<evidence type="ECO:0000256" key="5">
    <source>
        <dbReference type="ARBA" id="ARBA00022967"/>
    </source>
</evidence>
<dbReference type="Gene3D" id="3.40.50.1000">
    <property type="entry name" value="HAD superfamily/HAD-like"/>
    <property type="match status" value="1"/>
</dbReference>
<feature type="transmembrane region" description="Helical" evidence="8">
    <location>
        <begin position="795"/>
        <end position="815"/>
    </location>
</feature>
<dbReference type="PROSITE" id="PS00154">
    <property type="entry name" value="ATPASE_E1_E2"/>
    <property type="match status" value="1"/>
</dbReference>
<dbReference type="SFLD" id="SFLDF00027">
    <property type="entry name" value="p-type_atpase"/>
    <property type="match status" value="1"/>
</dbReference>
<keyword evidence="5" id="KW-1278">Translocase</keyword>
<dbReference type="SUPFAM" id="SSF81665">
    <property type="entry name" value="Calcium ATPase, transmembrane domain M"/>
    <property type="match status" value="1"/>
</dbReference>
<accession>A0A917ANE8</accession>
<dbReference type="InterPro" id="IPR006068">
    <property type="entry name" value="ATPase_P-typ_cation-transptr_C"/>
</dbReference>
<dbReference type="OrthoDB" id="9807843at2"/>
<feature type="transmembrane region" description="Helical" evidence="8">
    <location>
        <begin position="734"/>
        <end position="756"/>
    </location>
</feature>
<dbReference type="GO" id="GO:0005524">
    <property type="term" value="F:ATP binding"/>
    <property type="evidence" value="ECO:0007669"/>
    <property type="project" value="UniProtKB-KW"/>
</dbReference>
<evidence type="ECO:0000256" key="1">
    <source>
        <dbReference type="ARBA" id="ARBA00004141"/>
    </source>
</evidence>
<dbReference type="InterPro" id="IPR018303">
    <property type="entry name" value="ATPase_P-typ_P_site"/>
</dbReference>
<dbReference type="InterPro" id="IPR023214">
    <property type="entry name" value="HAD_sf"/>
</dbReference>
<dbReference type="GO" id="GO:0016887">
    <property type="term" value="F:ATP hydrolysis activity"/>
    <property type="evidence" value="ECO:0007669"/>
    <property type="project" value="InterPro"/>
</dbReference>
<dbReference type="FunFam" id="3.40.50.1000:FF:000083">
    <property type="entry name" value="Sodium/potassium-transporting ATPase subunit alpha"/>
    <property type="match status" value="1"/>
</dbReference>
<evidence type="ECO:0000256" key="7">
    <source>
        <dbReference type="ARBA" id="ARBA00023136"/>
    </source>
</evidence>
<dbReference type="GO" id="GO:0016020">
    <property type="term" value="C:membrane"/>
    <property type="evidence" value="ECO:0007669"/>
    <property type="project" value="UniProtKB-SubCell"/>
</dbReference>
<feature type="domain" description="Cation-transporting P-type ATPase N-terminal" evidence="9">
    <location>
        <begin position="5"/>
        <end position="66"/>
    </location>
</feature>
<dbReference type="PRINTS" id="PR00119">
    <property type="entry name" value="CATATPASE"/>
</dbReference>
<reference evidence="10" key="2">
    <citation type="submission" date="2020-09" db="EMBL/GenBank/DDBJ databases">
        <authorList>
            <person name="Sun Q."/>
            <person name="Zhou Y."/>
        </authorList>
    </citation>
    <scope>NUCLEOTIDE SEQUENCE</scope>
    <source>
        <strain evidence="10">CGMCC 1.16012</strain>
    </source>
</reference>
<protein>
    <submittedName>
        <fullName evidence="10">ATPase</fullName>
    </submittedName>
</protein>
<organism evidence="10 11">
    <name type="scientific">Actibacterium pelagium</name>
    <dbReference type="NCBI Taxonomy" id="2029103"/>
    <lineage>
        <taxon>Bacteria</taxon>
        <taxon>Pseudomonadati</taxon>
        <taxon>Pseudomonadota</taxon>
        <taxon>Alphaproteobacteria</taxon>
        <taxon>Rhodobacterales</taxon>
        <taxon>Roseobacteraceae</taxon>
        <taxon>Actibacterium</taxon>
    </lineage>
</organism>
<proteinExistence type="predicted"/>
<reference evidence="10" key="1">
    <citation type="journal article" date="2014" name="Int. J. Syst. Evol. Microbiol.">
        <title>Complete genome sequence of Corynebacterium casei LMG S-19264T (=DSM 44701T), isolated from a smear-ripened cheese.</title>
        <authorList>
            <consortium name="US DOE Joint Genome Institute (JGI-PGF)"/>
            <person name="Walter F."/>
            <person name="Albersmeier A."/>
            <person name="Kalinowski J."/>
            <person name="Ruckert C."/>
        </authorList>
    </citation>
    <scope>NUCLEOTIDE SEQUENCE</scope>
    <source>
        <strain evidence="10">CGMCC 1.16012</strain>
    </source>
</reference>
<keyword evidence="4" id="KW-0067">ATP-binding</keyword>
<dbReference type="Gene3D" id="1.20.1110.10">
    <property type="entry name" value="Calcium-transporting ATPase, transmembrane domain"/>
    <property type="match status" value="1"/>
</dbReference>
<dbReference type="InterPro" id="IPR008250">
    <property type="entry name" value="ATPase_P-typ_transduc_dom_A_sf"/>
</dbReference>
<dbReference type="SUPFAM" id="SSF56784">
    <property type="entry name" value="HAD-like"/>
    <property type="match status" value="1"/>
</dbReference>
<dbReference type="PRINTS" id="PR00120">
    <property type="entry name" value="HATPASE"/>
</dbReference>
<feature type="transmembrane region" description="Helical" evidence="8">
    <location>
        <begin position="46"/>
        <end position="65"/>
    </location>
</feature>
<comment type="subcellular location">
    <subcellularLocation>
        <location evidence="1">Membrane</location>
        <topology evidence="1">Multi-pass membrane protein</topology>
    </subcellularLocation>
</comment>
<keyword evidence="7 8" id="KW-0472">Membrane</keyword>
<keyword evidence="11" id="KW-1185">Reference proteome</keyword>
<keyword evidence="3" id="KW-0547">Nucleotide-binding</keyword>
<dbReference type="InterPro" id="IPR044492">
    <property type="entry name" value="P_typ_ATPase_HD_dom"/>
</dbReference>
<comment type="caution">
    <text evidence="10">The sequence shown here is derived from an EMBL/GenBank/DDBJ whole genome shotgun (WGS) entry which is preliminary data.</text>
</comment>
<feature type="transmembrane region" description="Helical" evidence="8">
    <location>
        <begin position="835"/>
        <end position="852"/>
    </location>
</feature>
<dbReference type="InterPro" id="IPR059000">
    <property type="entry name" value="ATPase_P-type_domA"/>
</dbReference>
<evidence type="ECO:0000256" key="4">
    <source>
        <dbReference type="ARBA" id="ARBA00022840"/>
    </source>
</evidence>
<dbReference type="SUPFAM" id="SSF81653">
    <property type="entry name" value="Calcium ATPase, transduction domain A"/>
    <property type="match status" value="1"/>
</dbReference>
<feature type="transmembrane region" description="Helical" evidence="8">
    <location>
        <begin position="227"/>
        <end position="245"/>
    </location>
</feature>
<dbReference type="Pfam" id="PF08282">
    <property type="entry name" value="Hydrolase_3"/>
    <property type="match status" value="1"/>
</dbReference>
<dbReference type="Pfam" id="PF00689">
    <property type="entry name" value="Cation_ATPase_C"/>
    <property type="match status" value="1"/>
</dbReference>
<keyword evidence="2 8" id="KW-0812">Transmembrane</keyword>
<evidence type="ECO:0000313" key="10">
    <source>
        <dbReference type="EMBL" id="GGE61942.1"/>
    </source>
</evidence>
<evidence type="ECO:0000256" key="6">
    <source>
        <dbReference type="ARBA" id="ARBA00022989"/>
    </source>
</evidence>
<sequence>MRPDEPQNQPTGLTSAEAAKRLQKHGPNALAEAKPISVWRILLRQFTGLLVLLLLGAALVALVLGEHVDSIAIGMVVILNGVLGFVQEWRAETALAALRNMLAPKARVIRDQELIEIDRREIVPGDLILLDAGDQVPADARLTTALELRVDESVLTGESAPVSKSIRPDDANNTVMMGTHVVSGRAEAIVEATGSKTAFGKIATLTGSVGEKETNLSRQLGKLGAQLGLVAIGIGVAVALVGVLVGRDVIDMVMTGLSMAVAIVPEGLPAVVTISLALGAAAMVRQKALARRLQAMETLGSASVICTDKTGTLTENMMTTETLWITGRQYDAVGTGYDPTGRILLEGQPIRYGANADLDAALDVMVGCNHAKLRREGAQWQMVGDPTEGALLTFAYKGWTSIPAGPALSEIPFSSARKRMSTVRWLGEDLIQLVKGAPEQVLDVCTHWRGPNGTAVLTDADRKSIETAYASFAERGLRVIALARREVSQTEVKEESLEFIGLVGMVDPPRPEVRAAIQACKSAGIDVIMITGDGPLTARAIAEKLNMPVERTITGAELEQTDDEALAQLLKQPVLFARTSPEHKMRLIRTLQADGQIVAMTGDGVNDAPALKKADIGVAMGTRGTDVAKDAADLVLLDDNFATLERAIREGRRQFANIQRFVRYLLSSNAGEVVAILINLALGGPLIFLPTQILWMNLVTDGVTALMLGLEPGTSDQMTQPPRNPKSGILDRTAMWIILAFGAYTGTASLYLFHSFMHEGEAIARTVAFSGMVLFEKMSVFAFRSFTRPCWKLGWFSNPLLILALVAMIGAQLAAVYWPPLQTLLRTAPLGWEHWQMIALFAIPLVAVPEIIKTLRTTQDGPQAE</sequence>
<feature type="transmembrane region" description="Helical" evidence="8">
    <location>
        <begin position="257"/>
        <end position="284"/>
    </location>
</feature>
<feature type="transmembrane region" description="Helical" evidence="8">
    <location>
        <begin position="71"/>
        <end position="89"/>
    </location>
</feature>
<dbReference type="Proteomes" id="UP000606730">
    <property type="component" value="Unassembled WGS sequence"/>
</dbReference>
<dbReference type="InterPro" id="IPR001757">
    <property type="entry name" value="P_typ_ATPase"/>
</dbReference>
<dbReference type="NCBIfam" id="TIGR01494">
    <property type="entry name" value="ATPase_P-type"/>
    <property type="match status" value="2"/>
</dbReference>
<dbReference type="Pfam" id="PF13246">
    <property type="entry name" value="Cation_ATPase"/>
    <property type="match status" value="1"/>
</dbReference>
<dbReference type="RefSeq" id="WP_095595331.1">
    <property type="nucleotide sequence ID" value="NZ_BMKN01000003.1"/>
</dbReference>
<dbReference type="InterPro" id="IPR023298">
    <property type="entry name" value="ATPase_P-typ_TM_dom_sf"/>
</dbReference>
<dbReference type="SFLD" id="SFLDG00002">
    <property type="entry name" value="C1.7:_P-type_atpase_like"/>
    <property type="match status" value="1"/>
</dbReference>
<dbReference type="Gene3D" id="2.70.150.10">
    <property type="entry name" value="Calcium-transporting ATPase, cytoplasmic transduction domain A"/>
    <property type="match status" value="1"/>
</dbReference>
<dbReference type="PANTHER" id="PTHR42861">
    <property type="entry name" value="CALCIUM-TRANSPORTING ATPASE"/>
    <property type="match status" value="1"/>
</dbReference>
<dbReference type="InterPro" id="IPR036412">
    <property type="entry name" value="HAD-like_sf"/>
</dbReference>
<keyword evidence="6 8" id="KW-1133">Transmembrane helix</keyword>
<name>A0A917ANE8_9RHOB</name>
<gene>
    <name evidence="10" type="ORF">GCM10011517_31980</name>
</gene>
<evidence type="ECO:0000256" key="2">
    <source>
        <dbReference type="ARBA" id="ARBA00022692"/>
    </source>
</evidence>
<dbReference type="Pfam" id="PF00122">
    <property type="entry name" value="E1-E2_ATPase"/>
    <property type="match status" value="1"/>
</dbReference>
<dbReference type="InterPro" id="IPR004014">
    <property type="entry name" value="ATPase_P-typ_cation-transptr_N"/>
</dbReference>
<dbReference type="Pfam" id="PF00690">
    <property type="entry name" value="Cation_ATPase_N"/>
    <property type="match status" value="1"/>
</dbReference>
<dbReference type="SFLD" id="SFLDS00003">
    <property type="entry name" value="Haloacid_Dehalogenase"/>
    <property type="match status" value="1"/>
</dbReference>
<dbReference type="GO" id="GO:0015662">
    <property type="term" value="F:P-type ion transporter activity"/>
    <property type="evidence" value="ECO:0007669"/>
    <property type="project" value="UniProtKB-ARBA"/>
</dbReference>
<dbReference type="SMART" id="SM00831">
    <property type="entry name" value="Cation_ATPase_N"/>
    <property type="match status" value="1"/>
</dbReference>
<evidence type="ECO:0000313" key="11">
    <source>
        <dbReference type="Proteomes" id="UP000606730"/>
    </source>
</evidence>
<dbReference type="Gene3D" id="3.40.1110.10">
    <property type="entry name" value="Calcium-transporting ATPase, cytoplasmic domain N"/>
    <property type="match status" value="1"/>
</dbReference>
<dbReference type="SUPFAM" id="SSF81660">
    <property type="entry name" value="Metal cation-transporting ATPase, ATP-binding domain N"/>
    <property type="match status" value="1"/>
</dbReference>
<evidence type="ECO:0000256" key="8">
    <source>
        <dbReference type="SAM" id="Phobius"/>
    </source>
</evidence>
<dbReference type="InterPro" id="IPR023299">
    <property type="entry name" value="ATPase_P-typ_cyto_dom_N"/>
</dbReference>
<dbReference type="AlphaFoldDB" id="A0A917ANE8"/>
<evidence type="ECO:0000259" key="9">
    <source>
        <dbReference type="SMART" id="SM00831"/>
    </source>
</evidence>
<dbReference type="EMBL" id="BMKN01000003">
    <property type="protein sequence ID" value="GGE61942.1"/>
    <property type="molecule type" value="Genomic_DNA"/>
</dbReference>
<evidence type="ECO:0000256" key="3">
    <source>
        <dbReference type="ARBA" id="ARBA00022741"/>
    </source>
</evidence>